<dbReference type="STRING" id="560819.SAMN05428998_105248"/>
<feature type="compositionally biased region" description="Basic and acidic residues" evidence="2">
    <location>
        <begin position="224"/>
        <end position="237"/>
    </location>
</feature>
<feature type="compositionally biased region" description="Low complexity" evidence="2">
    <location>
        <begin position="265"/>
        <end position="277"/>
    </location>
</feature>
<dbReference type="InterPro" id="IPR016160">
    <property type="entry name" value="Ald_DH_CS_CYS"/>
</dbReference>
<keyword evidence="1" id="KW-0560">Oxidoreductase</keyword>
<feature type="region of interest" description="Disordered" evidence="2">
    <location>
        <begin position="1"/>
        <end position="48"/>
    </location>
</feature>
<dbReference type="GO" id="GO:0016491">
    <property type="term" value="F:oxidoreductase activity"/>
    <property type="evidence" value="ECO:0007669"/>
    <property type="project" value="UniProtKB-KW"/>
</dbReference>
<keyword evidence="3" id="KW-0472">Membrane</keyword>
<accession>A0A1Y6BLW8</accession>
<reference evidence="5 6" key="1">
    <citation type="submission" date="2017-04" db="EMBL/GenBank/DDBJ databases">
        <authorList>
            <person name="Afonso C.L."/>
            <person name="Miller P.J."/>
            <person name="Scott M.A."/>
            <person name="Spackman E."/>
            <person name="Goraichik I."/>
            <person name="Dimitrov K.M."/>
            <person name="Suarez D.L."/>
            <person name="Swayne D.E."/>
        </authorList>
    </citation>
    <scope>NUCLEOTIDE SEQUENCE [LARGE SCALE GENOMIC DNA]</scope>
    <source>
        <strain evidence="5 6">USBA 355</strain>
    </source>
</reference>
<organism evidence="5 6">
    <name type="scientific">Tistlia consotensis USBA 355</name>
    <dbReference type="NCBI Taxonomy" id="560819"/>
    <lineage>
        <taxon>Bacteria</taxon>
        <taxon>Pseudomonadati</taxon>
        <taxon>Pseudomonadota</taxon>
        <taxon>Alphaproteobacteria</taxon>
        <taxon>Rhodospirillales</taxon>
        <taxon>Rhodovibrionaceae</taxon>
        <taxon>Tistlia</taxon>
    </lineage>
</organism>
<feature type="transmembrane region" description="Helical" evidence="3">
    <location>
        <begin position="54"/>
        <end position="75"/>
    </location>
</feature>
<dbReference type="PROSITE" id="PS51724">
    <property type="entry name" value="SPOR"/>
    <property type="match status" value="1"/>
</dbReference>
<dbReference type="Proteomes" id="UP000192917">
    <property type="component" value="Unassembled WGS sequence"/>
</dbReference>
<name>A0A1Y6BLW8_9PROT</name>
<keyword evidence="3" id="KW-0812">Transmembrane</keyword>
<keyword evidence="3" id="KW-1133">Transmembrane helix</keyword>
<dbReference type="Pfam" id="PF05036">
    <property type="entry name" value="SPOR"/>
    <property type="match status" value="1"/>
</dbReference>
<proteinExistence type="predicted"/>
<dbReference type="AlphaFoldDB" id="A0A1Y6BLW8"/>
<dbReference type="RefSeq" id="WP_085122312.1">
    <property type="nucleotide sequence ID" value="NZ_FWZX01000005.1"/>
</dbReference>
<dbReference type="GO" id="GO:0042834">
    <property type="term" value="F:peptidoglycan binding"/>
    <property type="evidence" value="ECO:0007669"/>
    <property type="project" value="InterPro"/>
</dbReference>
<dbReference type="InterPro" id="IPR036680">
    <property type="entry name" value="SPOR-like_sf"/>
</dbReference>
<dbReference type="PROSITE" id="PS00070">
    <property type="entry name" value="ALDEHYDE_DEHYDR_CYS"/>
    <property type="match status" value="1"/>
</dbReference>
<dbReference type="SUPFAM" id="SSF110997">
    <property type="entry name" value="Sporulation related repeat"/>
    <property type="match status" value="1"/>
</dbReference>
<evidence type="ECO:0000256" key="1">
    <source>
        <dbReference type="ARBA" id="ARBA00023002"/>
    </source>
</evidence>
<dbReference type="EMBL" id="FWZX01000005">
    <property type="protein sequence ID" value="SMF14210.1"/>
    <property type="molecule type" value="Genomic_DNA"/>
</dbReference>
<evidence type="ECO:0000313" key="6">
    <source>
        <dbReference type="Proteomes" id="UP000192917"/>
    </source>
</evidence>
<evidence type="ECO:0000256" key="2">
    <source>
        <dbReference type="SAM" id="MobiDB-lite"/>
    </source>
</evidence>
<gene>
    <name evidence="5" type="ORF">SAMN05428998_105248</name>
</gene>
<evidence type="ECO:0000313" key="5">
    <source>
        <dbReference type="EMBL" id="SMF14210.1"/>
    </source>
</evidence>
<protein>
    <submittedName>
        <fullName evidence="5">Sporulation related domain-containing protein</fullName>
    </submittedName>
</protein>
<keyword evidence="6" id="KW-1185">Reference proteome</keyword>
<feature type="domain" description="SPOR" evidence="4">
    <location>
        <begin position="291"/>
        <end position="376"/>
    </location>
</feature>
<evidence type="ECO:0000259" key="4">
    <source>
        <dbReference type="PROSITE" id="PS51724"/>
    </source>
</evidence>
<dbReference type="InterPro" id="IPR007730">
    <property type="entry name" value="SPOR-like_dom"/>
</dbReference>
<dbReference type="Gene3D" id="3.30.70.1070">
    <property type="entry name" value="Sporulation related repeat"/>
    <property type="match status" value="1"/>
</dbReference>
<sequence>MPSDRIRQDEMTGDLGPDYLRGRHGAAGSDLGGAQNFGQPGFGGGEEPPRRSRLLPLVIAFFALAAFAGIVWYAYEWGVGDVEPEHLPVVQAPSGAIKEKPAEPGGLEVPYTDSAVLNRDGSEKPSKVESLLPPPEEPVAVPKAPEPKPAPAPEQKPAMTEPAQPEAGKAMTEAAPAGQHAEVPPAPGVGLTRPSELPELPKPATQAAKSEPAKPAETVAPEAKAPEAKAPEARAPEARAAAEPMPEKPVEAPKPVAEAPPAPPVAAKEVAPSPTEAPKAEAAKPAAAAAEVKPGSWVVQLAALRKESEAKAAWSEMQAKHKDLLGAMTLQLDRADLGDRGVFYRVQTGPLPNRATALDLCAQLKAAGQACIAKRR</sequence>
<feature type="compositionally biased region" description="Low complexity" evidence="2">
    <location>
        <begin position="213"/>
        <end position="223"/>
    </location>
</feature>
<evidence type="ECO:0000256" key="3">
    <source>
        <dbReference type="SAM" id="Phobius"/>
    </source>
</evidence>
<feature type="compositionally biased region" description="Basic and acidic residues" evidence="2">
    <location>
        <begin position="1"/>
        <end position="10"/>
    </location>
</feature>
<feature type="region of interest" description="Disordered" evidence="2">
    <location>
        <begin position="117"/>
        <end position="291"/>
    </location>
</feature>